<reference evidence="2" key="1">
    <citation type="journal article" date="2018" name="Nat. Microbiol.">
        <title>Leveraging single-cell genomics to expand the fungal tree of life.</title>
        <authorList>
            <person name="Ahrendt S.R."/>
            <person name="Quandt C.A."/>
            <person name="Ciobanu D."/>
            <person name="Clum A."/>
            <person name="Salamov A."/>
            <person name="Andreopoulos B."/>
            <person name="Cheng J.F."/>
            <person name="Woyke T."/>
            <person name="Pelin A."/>
            <person name="Henrissat B."/>
            <person name="Reynolds N.K."/>
            <person name="Benny G.L."/>
            <person name="Smith M.E."/>
            <person name="James T.Y."/>
            <person name="Grigoriev I.V."/>
        </authorList>
    </citation>
    <scope>NUCLEOTIDE SEQUENCE [LARGE SCALE GENOMIC DNA]</scope>
</reference>
<dbReference type="Proteomes" id="UP000269721">
    <property type="component" value="Unassembled WGS sequence"/>
</dbReference>
<dbReference type="Gene3D" id="3.40.720.10">
    <property type="entry name" value="Alkaline Phosphatase, subunit A"/>
    <property type="match status" value="1"/>
</dbReference>
<dbReference type="EMBL" id="KZ996271">
    <property type="protein sequence ID" value="RKO89132.1"/>
    <property type="molecule type" value="Genomic_DNA"/>
</dbReference>
<dbReference type="OrthoDB" id="5135119at2759"/>
<dbReference type="AlphaFoldDB" id="A0A4P9WA96"/>
<dbReference type="InterPro" id="IPR017850">
    <property type="entry name" value="Alkaline_phosphatase_core_sf"/>
</dbReference>
<sequence>MRARGLLSASDFGLLSCWGLPNGGSLSPLADESSQANQGTGSVVCSQHPGSSLVVVLPFWPPSRIFIITFDEESGSDGGGGQIYTLLAGKPVPALAGTTDGTTYDLYSLLRTIEDNFQAGTLGRNDDSATAIAFN</sequence>
<evidence type="ECO:0000313" key="2">
    <source>
        <dbReference type="Proteomes" id="UP000269721"/>
    </source>
</evidence>
<proteinExistence type="predicted"/>
<organism evidence="1 2">
    <name type="scientific">Blyttiomyces helicus</name>
    <dbReference type="NCBI Taxonomy" id="388810"/>
    <lineage>
        <taxon>Eukaryota</taxon>
        <taxon>Fungi</taxon>
        <taxon>Fungi incertae sedis</taxon>
        <taxon>Chytridiomycota</taxon>
        <taxon>Chytridiomycota incertae sedis</taxon>
        <taxon>Chytridiomycetes</taxon>
        <taxon>Chytridiomycetes incertae sedis</taxon>
        <taxon>Blyttiomyces</taxon>
    </lineage>
</organism>
<gene>
    <name evidence="1" type="ORF">BDK51DRAFT_49295</name>
</gene>
<accession>A0A4P9WA96</accession>
<protein>
    <submittedName>
        <fullName evidence="1">Uncharacterized protein</fullName>
    </submittedName>
</protein>
<keyword evidence="2" id="KW-1185">Reference proteome</keyword>
<evidence type="ECO:0000313" key="1">
    <source>
        <dbReference type="EMBL" id="RKO89132.1"/>
    </source>
</evidence>
<name>A0A4P9WA96_9FUNG</name>